<feature type="repeat" description="ANK" evidence="3">
    <location>
        <begin position="171"/>
        <end position="203"/>
    </location>
</feature>
<feature type="repeat" description="TPR" evidence="4">
    <location>
        <begin position="361"/>
        <end position="394"/>
    </location>
</feature>
<keyword evidence="3" id="KW-0040">ANK repeat</keyword>
<dbReference type="Gene3D" id="1.25.40.10">
    <property type="entry name" value="Tetratricopeptide repeat domain"/>
    <property type="match status" value="1"/>
</dbReference>
<dbReference type="SUPFAM" id="SSF48403">
    <property type="entry name" value="Ankyrin repeat"/>
    <property type="match status" value="1"/>
</dbReference>
<evidence type="ECO:0000313" key="7">
    <source>
        <dbReference type="Proteomes" id="UP000807115"/>
    </source>
</evidence>
<feature type="repeat" description="ANK" evidence="3">
    <location>
        <begin position="204"/>
        <end position="236"/>
    </location>
</feature>
<dbReference type="InterPro" id="IPR011990">
    <property type="entry name" value="TPR-like_helical_dom_sf"/>
</dbReference>
<dbReference type="SUPFAM" id="SSF48452">
    <property type="entry name" value="TPR-like"/>
    <property type="match status" value="1"/>
</dbReference>
<dbReference type="Pfam" id="PF07719">
    <property type="entry name" value="TPR_2"/>
    <property type="match status" value="1"/>
</dbReference>
<organism evidence="6 7">
    <name type="scientific">Sorghum bicolor</name>
    <name type="common">Sorghum</name>
    <name type="synonym">Sorghum vulgare</name>
    <dbReference type="NCBI Taxonomy" id="4558"/>
    <lineage>
        <taxon>Eukaryota</taxon>
        <taxon>Viridiplantae</taxon>
        <taxon>Streptophyta</taxon>
        <taxon>Embryophyta</taxon>
        <taxon>Tracheophyta</taxon>
        <taxon>Spermatophyta</taxon>
        <taxon>Magnoliopsida</taxon>
        <taxon>Liliopsida</taxon>
        <taxon>Poales</taxon>
        <taxon>Poaceae</taxon>
        <taxon>PACMAD clade</taxon>
        <taxon>Panicoideae</taxon>
        <taxon>Andropogonodae</taxon>
        <taxon>Andropogoneae</taxon>
        <taxon>Sorghinae</taxon>
        <taxon>Sorghum</taxon>
    </lineage>
</organism>
<feature type="repeat" description="ANK" evidence="3">
    <location>
        <begin position="138"/>
        <end position="170"/>
    </location>
</feature>
<reference evidence="6" key="1">
    <citation type="journal article" date="2019" name="BMC Genomics">
        <title>A new reference genome for Sorghum bicolor reveals high levels of sequence similarity between sweet and grain genotypes: implications for the genetics of sugar metabolism.</title>
        <authorList>
            <person name="Cooper E.A."/>
            <person name="Brenton Z.W."/>
            <person name="Flinn B.S."/>
            <person name="Jenkins J."/>
            <person name="Shu S."/>
            <person name="Flowers D."/>
            <person name="Luo F."/>
            <person name="Wang Y."/>
            <person name="Xia P."/>
            <person name="Barry K."/>
            <person name="Daum C."/>
            <person name="Lipzen A."/>
            <person name="Yoshinaga Y."/>
            <person name="Schmutz J."/>
            <person name="Saski C."/>
            <person name="Vermerris W."/>
            <person name="Kresovich S."/>
        </authorList>
    </citation>
    <scope>NUCLEOTIDE SEQUENCE</scope>
</reference>
<dbReference type="PRINTS" id="PR01415">
    <property type="entry name" value="ANKYRIN"/>
</dbReference>
<dbReference type="EMBL" id="CM027687">
    <property type="protein sequence ID" value="KAG0521566.1"/>
    <property type="molecule type" value="Genomic_DNA"/>
</dbReference>
<dbReference type="InterPro" id="IPR002110">
    <property type="entry name" value="Ankyrin_rpt"/>
</dbReference>
<feature type="signal peptide" evidence="5">
    <location>
        <begin position="1"/>
        <end position="20"/>
    </location>
</feature>
<evidence type="ECO:0000256" key="5">
    <source>
        <dbReference type="SAM" id="SignalP"/>
    </source>
</evidence>
<comment type="caution">
    <text evidence="6">The sequence shown here is derived from an EMBL/GenBank/DDBJ whole genome shotgun (WGS) entry which is preliminary data.</text>
</comment>
<evidence type="ECO:0000313" key="6">
    <source>
        <dbReference type="EMBL" id="KAG0521566.1"/>
    </source>
</evidence>
<dbReference type="Gene3D" id="1.25.40.20">
    <property type="entry name" value="Ankyrin repeat-containing domain"/>
    <property type="match status" value="2"/>
</dbReference>
<dbReference type="InterPro" id="IPR036770">
    <property type="entry name" value="Ankyrin_rpt-contain_sf"/>
</dbReference>
<keyword evidence="5" id="KW-0732">Signal</keyword>
<evidence type="ECO:0000256" key="3">
    <source>
        <dbReference type="PROSITE-ProRule" id="PRU00023"/>
    </source>
</evidence>
<dbReference type="InterPro" id="IPR013105">
    <property type="entry name" value="TPR_2"/>
</dbReference>
<dbReference type="PROSITE" id="PS50005">
    <property type="entry name" value="TPR"/>
    <property type="match status" value="1"/>
</dbReference>
<proteinExistence type="predicted"/>
<feature type="repeat" description="ANK" evidence="3">
    <location>
        <begin position="72"/>
        <end position="104"/>
    </location>
</feature>
<dbReference type="InterPro" id="IPR019734">
    <property type="entry name" value="TPR_rpt"/>
</dbReference>
<dbReference type="Proteomes" id="UP000807115">
    <property type="component" value="Chromosome 8"/>
</dbReference>
<dbReference type="InterPro" id="IPR051616">
    <property type="entry name" value="Cul2-RING_E3_ligase_SR"/>
</dbReference>
<dbReference type="SMART" id="SM00248">
    <property type="entry name" value="ANK"/>
    <property type="match status" value="7"/>
</dbReference>
<protein>
    <submittedName>
        <fullName evidence="6">Uncharacterized protein</fullName>
    </submittedName>
</protein>
<evidence type="ECO:0000256" key="4">
    <source>
        <dbReference type="PROSITE-ProRule" id="PRU00339"/>
    </source>
</evidence>
<name>A0A921QHA9_SORBI</name>
<keyword evidence="2 4" id="KW-0802">TPR repeat</keyword>
<feature type="chain" id="PRO_5038123473" evidence="5">
    <location>
        <begin position="21"/>
        <end position="416"/>
    </location>
</feature>
<accession>A0A921QHA9</accession>
<keyword evidence="1" id="KW-0677">Repeat</keyword>
<dbReference type="PANTHER" id="PTHR46224">
    <property type="entry name" value="ANKYRIN REPEAT FAMILY PROTEIN"/>
    <property type="match status" value="1"/>
</dbReference>
<dbReference type="PROSITE" id="PS50297">
    <property type="entry name" value="ANK_REP_REGION"/>
    <property type="match status" value="6"/>
</dbReference>
<evidence type="ECO:0000256" key="2">
    <source>
        <dbReference type="ARBA" id="ARBA00022803"/>
    </source>
</evidence>
<evidence type="ECO:0000256" key="1">
    <source>
        <dbReference type="ARBA" id="ARBA00022737"/>
    </source>
</evidence>
<dbReference type="AlphaFoldDB" id="A0A921QHA9"/>
<feature type="repeat" description="ANK" evidence="3">
    <location>
        <begin position="105"/>
        <end position="137"/>
    </location>
</feature>
<gene>
    <name evidence="6" type="ORF">BDA96_08G172400</name>
</gene>
<dbReference type="SMART" id="SM00028">
    <property type="entry name" value="TPR"/>
    <property type="match status" value="3"/>
</dbReference>
<dbReference type="PROSITE" id="PS50088">
    <property type="entry name" value="ANK_REPEAT"/>
    <property type="match status" value="6"/>
</dbReference>
<feature type="repeat" description="ANK" evidence="3">
    <location>
        <begin position="38"/>
        <end position="71"/>
    </location>
</feature>
<reference evidence="6" key="2">
    <citation type="submission" date="2020-10" db="EMBL/GenBank/DDBJ databases">
        <authorList>
            <person name="Cooper E.A."/>
            <person name="Brenton Z.W."/>
            <person name="Flinn B.S."/>
            <person name="Jenkins J."/>
            <person name="Shu S."/>
            <person name="Flowers D."/>
            <person name="Luo F."/>
            <person name="Wang Y."/>
            <person name="Xia P."/>
            <person name="Barry K."/>
            <person name="Daum C."/>
            <person name="Lipzen A."/>
            <person name="Yoshinaga Y."/>
            <person name="Schmutz J."/>
            <person name="Saski C."/>
            <person name="Vermerris W."/>
            <person name="Kresovich S."/>
        </authorList>
    </citation>
    <scope>NUCLEOTIDE SEQUENCE</scope>
</reference>
<sequence length="416" mass="44830">MALSLSVLAIINAALDGNLGVLKQMASQTDLREAKDNVGRNALHFAAMKGHLEVCSFLVEELGIDVNCTNTDGVTPVKYAAATGEVGVLRYLLDHGGDPEMPDARDTTPLHFAAEQGHCEALRLLLSKGVDVDALHCRRLSPLLFAVGKGHDQAVNVLLEHGADPNIVAHNRFSPLIMACIGGSLKCMRLLVEAGADVNLKNHYGTTALIIAVQGGFADIVRFLLEAGADPNISDANGKIAIMYAANKRLRDLVQILFPHTKPITSLPNWSIDGIIDTMTSTSFKSMDKEHIIAGAKPRGNEAFAKGDYLAATLCYDMALLEDPLDATLFSNRSLCWLRLGDGKLALLDAQQCKAMRPRWPKAWYREGAALSLLKDYKGAVNAFLDALMLDPANDEIKTAEATEALSAACSEEQNP</sequence>
<dbReference type="Pfam" id="PF12796">
    <property type="entry name" value="Ank_2"/>
    <property type="match status" value="2"/>
</dbReference>
<dbReference type="Pfam" id="PF00023">
    <property type="entry name" value="Ank"/>
    <property type="match status" value="1"/>
</dbReference>
<dbReference type="PANTHER" id="PTHR46224:SF57">
    <property type="entry name" value="ANKYRIN-LIKE PROTEIN"/>
    <property type="match status" value="1"/>
</dbReference>